<evidence type="ECO:0000259" key="7">
    <source>
        <dbReference type="Pfam" id="PF12823"/>
    </source>
</evidence>
<reference evidence="8" key="2">
    <citation type="submission" date="2023-01" db="EMBL/GenBank/DDBJ databases">
        <title>Draft genome sequence of Litoribrevibacter albus strain NBRC 110071.</title>
        <authorList>
            <person name="Sun Q."/>
            <person name="Mori K."/>
        </authorList>
    </citation>
    <scope>NUCLEOTIDE SEQUENCE</scope>
    <source>
        <strain evidence="8">NBRC 110071</strain>
    </source>
</reference>
<comment type="subcellular location">
    <subcellularLocation>
        <location evidence="1">Cell membrane</location>
        <topology evidence="1">Multi-pass membrane protein</topology>
    </subcellularLocation>
</comment>
<dbReference type="RefSeq" id="WP_284378747.1">
    <property type="nucleotide sequence ID" value="NZ_BSNM01000003.1"/>
</dbReference>
<accession>A0AA37S831</accession>
<dbReference type="GO" id="GO:0005886">
    <property type="term" value="C:plasma membrane"/>
    <property type="evidence" value="ECO:0007669"/>
    <property type="project" value="UniProtKB-SubCell"/>
</dbReference>
<evidence type="ECO:0000256" key="1">
    <source>
        <dbReference type="ARBA" id="ARBA00004651"/>
    </source>
</evidence>
<dbReference type="Proteomes" id="UP001161389">
    <property type="component" value="Unassembled WGS sequence"/>
</dbReference>
<evidence type="ECO:0000256" key="2">
    <source>
        <dbReference type="ARBA" id="ARBA00022475"/>
    </source>
</evidence>
<evidence type="ECO:0000313" key="9">
    <source>
        <dbReference type="Proteomes" id="UP001161389"/>
    </source>
</evidence>
<evidence type="ECO:0000256" key="6">
    <source>
        <dbReference type="SAM" id="Phobius"/>
    </source>
</evidence>
<feature type="transmembrane region" description="Helical" evidence="6">
    <location>
        <begin position="6"/>
        <end position="24"/>
    </location>
</feature>
<keyword evidence="9" id="KW-1185">Reference proteome</keyword>
<comment type="caution">
    <text evidence="8">The sequence shown here is derived from an EMBL/GenBank/DDBJ whole genome shotgun (WGS) entry which is preliminary data.</text>
</comment>
<dbReference type="NCBIfam" id="TIGR03954">
    <property type="entry name" value="integ_memb_HG"/>
    <property type="match status" value="1"/>
</dbReference>
<keyword evidence="2" id="KW-1003">Cell membrane</keyword>
<dbReference type="PANTHER" id="PTHR40077">
    <property type="entry name" value="MEMBRANE PROTEIN-RELATED"/>
    <property type="match status" value="1"/>
</dbReference>
<dbReference type="InterPro" id="IPR023845">
    <property type="entry name" value="DUF3817_TM"/>
</dbReference>
<sequence>MINAFRAVSFLEGLSYLLILSVSLGFISREFVFYLGMTHGVLFLLYLVFSLTVAQEQQWSVVIWLAMFLASIVPFAFVLAELFLKKAQDTISESGAESESEPELS</sequence>
<name>A0AA37S831_9GAMM</name>
<dbReference type="PANTHER" id="PTHR40077:SF1">
    <property type="entry name" value="MEMBRANE PROTEIN"/>
    <property type="match status" value="1"/>
</dbReference>
<organism evidence="8 9">
    <name type="scientific">Litoribrevibacter albus</name>
    <dbReference type="NCBI Taxonomy" id="1473156"/>
    <lineage>
        <taxon>Bacteria</taxon>
        <taxon>Pseudomonadati</taxon>
        <taxon>Pseudomonadota</taxon>
        <taxon>Gammaproteobacteria</taxon>
        <taxon>Oceanospirillales</taxon>
        <taxon>Oceanospirillaceae</taxon>
        <taxon>Litoribrevibacter</taxon>
    </lineage>
</organism>
<dbReference type="Pfam" id="PF12823">
    <property type="entry name" value="DUF3817"/>
    <property type="match status" value="1"/>
</dbReference>
<feature type="transmembrane region" description="Helical" evidence="6">
    <location>
        <begin position="31"/>
        <end position="49"/>
    </location>
</feature>
<keyword evidence="4 6" id="KW-1133">Transmembrane helix</keyword>
<keyword evidence="5 6" id="KW-0472">Membrane</keyword>
<protein>
    <submittedName>
        <fullName evidence="8">Membrane protein</fullName>
    </submittedName>
</protein>
<feature type="transmembrane region" description="Helical" evidence="6">
    <location>
        <begin position="61"/>
        <end position="84"/>
    </location>
</feature>
<dbReference type="EMBL" id="BSNM01000003">
    <property type="protein sequence ID" value="GLQ30188.1"/>
    <property type="molecule type" value="Genomic_DNA"/>
</dbReference>
<evidence type="ECO:0000313" key="8">
    <source>
        <dbReference type="EMBL" id="GLQ30188.1"/>
    </source>
</evidence>
<dbReference type="AlphaFoldDB" id="A0AA37S831"/>
<feature type="domain" description="DUF3817" evidence="7">
    <location>
        <begin position="3"/>
        <end position="84"/>
    </location>
</feature>
<evidence type="ECO:0000256" key="3">
    <source>
        <dbReference type="ARBA" id="ARBA00022692"/>
    </source>
</evidence>
<reference evidence="8" key="1">
    <citation type="journal article" date="2014" name="Int. J. Syst. Evol. Microbiol.">
        <title>Complete genome sequence of Corynebacterium casei LMG S-19264T (=DSM 44701T), isolated from a smear-ripened cheese.</title>
        <authorList>
            <consortium name="US DOE Joint Genome Institute (JGI-PGF)"/>
            <person name="Walter F."/>
            <person name="Albersmeier A."/>
            <person name="Kalinowski J."/>
            <person name="Ruckert C."/>
        </authorList>
    </citation>
    <scope>NUCLEOTIDE SEQUENCE</scope>
    <source>
        <strain evidence="8">NBRC 110071</strain>
    </source>
</reference>
<evidence type="ECO:0000256" key="4">
    <source>
        <dbReference type="ARBA" id="ARBA00022989"/>
    </source>
</evidence>
<evidence type="ECO:0000256" key="5">
    <source>
        <dbReference type="ARBA" id="ARBA00023136"/>
    </source>
</evidence>
<gene>
    <name evidence="8" type="ORF">GCM10007876_06660</name>
</gene>
<proteinExistence type="predicted"/>
<keyword evidence="3 6" id="KW-0812">Transmembrane</keyword>